<evidence type="ECO:0000313" key="2">
    <source>
        <dbReference type="EMBL" id="GJE26875.1"/>
    </source>
</evidence>
<feature type="region of interest" description="Disordered" evidence="1">
    <location>
        <begin position="1"/>
        <end position="21"/>
    </location>
</feature>
<accession>A0ABQ4T9R3</accession>
<evidence type="ECO:0000313" key="3">
    <source>
        <dbReference type="Proteomes" id="UP001055156"/>
    </source>
</evidence>
<reference evidence="2" key="2">
    <citation type="submission" date="2021-08" db="EMBL/GenBank/DDBJ databases">
        <authorList>
            <person name="Tani A."/>
            <person name="Ola A."/>
            <person name="Ogura Y."/>
            <person name="Katsura K."/>
            <person name="Hayashi T."/>
        </authorList>
    </citation>
    <scope>NUCLEOTIDE SEQUENCE</scope>
    <source>
        <strain evidence="2">NBRC 15689</strain>
    </source>
</reference>
<dbReference type="EMBL" id="BPQV01000004">
    <property type="protein sequence ID" value="GJE26875.1"/>
    <property type="molecule type" value="Genomic_DNA"/>
</dbReference>
<evidence type="ECO:0000256" key="1">
    <source>
        <dbReference type="SAM" id="MobiDB-lite"/>
    </source>
</evidence>
<sequence>MQADAHATPDPAPRGEGGTPRHSIDLSDYPGLVVVYLGFRVGTWRGLKALLGIGRGLGEIQRHKPEGLLAHENLLYGLNHIGMRQYWRDLESLEAFTRSEPHKTWWRDFAKDPAGSGFWHEAYRLQGGMEAIYLGMPRPIGLGSFAPARAPIGPFMSSRQRLAA</sequence>
<name>A0ABQ4T9R3_METOR</name>
<dbReference type="RefSeq" id="WP_238310736.1">
    <property type="nucleotide sequence ID" value="NZ_BPQV01000004.1"/>
</dbReference>
<dbReference type="InterPro" id="IPR025444">
    <property type="entry name" value="Monooxy_af470"/>
</dbReference>
<dbReference type="Pfam" id="PF13826">
    <property type="entry name" value="Monooxy_af470-like"/>
    <property type="match status" value="1"/>
</dbReference>
<protein>
    <recommendedName>
        <fullName evidence="4">DUF4188 domain-containing protein</fullName>
    </recommendedName>
</protein>
<dbReference type="Proteomes" id="UP001055156">
    <property type="component" value="Unassembled WGS sequence"/>
</dbReference>
<reference evidence="2" key="1">
    <citation type="journal article" date="2021" name="Front. Microbiol.">
        <title>Comprehensive Comparative Genomics and Phenotyping of Methylobacterium Species.</title>
        <authorList>
            <person name="Alessa O."/>
            <person name="Ogura Y."/>
            <person name="Fujitani Y."/>
            <person name="Takami H."/>
            <person name="Hayashi T."/>
            <person name="Sahin N."/>
            <person name="Tani A."/>
        </authorList>
    </citation>
    <scope>NUCLEOTIDE SEQUENCE</scope>
    <source>
        <strain evidence="2">NBRC 15689</strain>
    </source>
</reference>
<organism evidence="2 3">
    <name type="scientific">Methylobacterium organophilum</name>
    <dbReference type="NCBI Taxonomy" id="410"/>
    <lineage>
        <taxon>Bacteria</taxon>
        <taxon>Pseudomonadati</taxon>
        <taxon>Pseudomonadota</taxon>
        <taxon>Alphaproteobacteria</taxon>
        <taxon>Hyphomicrobiales</taxon>
        <taxon>Methylobacteriaceae</taxon>
        <taxon>Methylobacterium</taxon>
    </lineage>
</organism>
<gene>
    <name evidence="2" type="ORF">LKMONMHP_1729</name>
</gene>
<evidence type="ECO:0008006" key="4">
    <source>
        <dbReference type="Google" id="ProtNLM"/>
    </source>
</evidence>
<comment type="caution">
    <text evidence="2">The sequence shown here is derived from an EMBL/GenBank/DDBJ whole genome shotgun (WGS) entry which is preliminary data.</text>
</comment>
<keyword evidence="3" id="KW-1185">Reference proteome</keyword>
<proteinExistence type="predicted"/>